<reference evidence="8" key="1">
    <citation type="submission" date="2019-05" db="EMBL/GenBank/DDBJ databases">
        <title>Annotation for the trematode Fasciolopsis buski.</title>
        <authorList>
            <person name="Choi Y.-J."/>
        </authorList>
    </citation>
    <scope>NUCLEOTIDE SEQUENCE</scope>
    <source>
        <strain evidence="8">HT</strain>
        <tissue evidence="8">Whole worm</tissue>
    </source>
</reference>
<sequence>MVNGNMHQSILKDKKVKESSELTSSHSEEQSEHCQEVDDVNVDYLLENYVGACGLWQWMVAALSLLSEPSMSVFPVFANAVPDFRCQMEPTVEKSFSIYGLSFEQAKKIITPQQTGPDETWQGCTRLQINWTDSTIVNQMIASYLESNTSDFRNFTDVNTEACPFGYVYQSRPFQYTSTIVADFDLVCGAAWIPSFGVFLFMIGTFLGYIIGGWFGDKYGRKPTAIGFSITELIAAVIISTATNQYIYHAGRTLIGITFAGKASVLRLLPIELTVAKYRGYFSSFFTLGVSFFHQSIMALAAYLMPQWRWLNAICLMPGLFCLTFFCLLPESPRWYNSKRQHKEAIQVLQRGMRINHHCSKSQPDTEGLQTLLRKYSHSQFEPTTVRGCSGKINMTRRADAWWKCGKKNMPSGKLLKRLTIGMSLYFLQILAHYGLLLYARVVHASVYLVVFLNSTSAIPGPVIASVVYRVFRYRRNPLIVCYLIIVCALLIGGLYPVISLSDSDVILNVCCNCALIMYSASYIMLTIYVAELFPSDFRTRALGLSTGVGRLGGSLCTFLNLLDSHVRHGLPVLIYAGSALLQLSLLFFIPDTTGENLPDVEQKEVKQEQTV</sequence>
<dbReference type="SUPFAM" id="SSF103473">
    <property type="entry name" value="MFS general substrate transporter"/>
    <property type="match status" value="1"/>
</dbReference>
<feature type="transmembrane region" description="Helical" evidence="6">
    <location>
        <begin position="446"/>
        <end position="468"/>
    </location>
</feature>
<feature type="transmembrane region" description="Helical" evidence="6">
    <location>
        <begin position="542"/>
        <end position="563"/>
    </location>
</feature>
<comment type="subcellular location">
    <subcellularLocation>
        <location evidence="1">Membrane</location>
        <topology evidence="1">Multi-pass membrane protein</topology>
    </subcellularLocation>
</comment>
<evidence type="ECO:0000256" key="6">
    <source>
        <dbReference type="SAM" id="Phobius"/>
    </source>
</evidence>
<evidence type="ECO:0000256" key="3">
    <source>
        <dbReference type="ARBA" id="ARBA00022989"/>
    </source>
</evidence>
<feature type="transmembrane region" description="Helical" evidence="6">
    <location>
        <begin position="506"/>
        <end position="530"/>
    </location>
</feature>
<dbReference type="GO" id="GO:0016020">
    <property type="term" value="C:membrane"/>
    <property type="evidence" value="ECO:0007669"/>
    <property type="project" value="UniProtKB-SubCell"/>
</dbReference>
<feature type="transmembrane region" description="Helical" evidence="6">
    <location>
        <begin position="480"/>
        <end position="500"/>
    </location>
</feature>
<evidence type="ECO:0000313" key="9">
    <source>
        <dbReference type="Proteomes" id="UP000728185"/>
    </source>
</evidence>
<gene>
    <name evidence="8" type="ORF">FBUS_04369</name>
</gene>
<evidence type="ECO:0000256" key="1">
    <source>
        <dbReference type="ARBA" id="ARBA00004141"/>
    </source>
</evidence>
<feature type="transmembrane region" description="Helical" evidence="6">
    <location>
        <begin position="419"/>
        <end position="440"/>
    </location>
</feature>
<feature type="domain" description="Major facilitator superfamily (MFS) profile" evidence="7">
    <location>
        <begin position="143"/>
        <end position="595"/>
    </location>
</feature>
<evidence type="ECO:0000256" key="2">
    <source>
        <dbReference type="ARBA" id="ARBA00022692"/>
    </source>
</evidence>
<feature type="transmembrane region" description="Helical" evidence="6">
    <location>
        <begin position="569"/>
        <end position="590"/>
    </location>
</feature>
<keyword evidence="9" id="KW-1185">Reference proteome</keyword>
<dbReference type="Pfam" id="PF00083">
    <property type="entry name" value="Sugar_tr"/>
    <property type="match status" value="1"/>
</dbReference>
<dbReference type="EMBL" id="LUCM01009143">
    <property type="protein sequence ID" value="KAA0187389.1"/>
    <property type="molecule type" value="Genomic_DNA"/>
</dbReference>
<dbReference type="InterPro" id="IPR020846">
    <property type="entry name" value="MFS_dom"/>
</dbReference>
<feature type="transmembrane region" description="Helical" evidence="6">
    <location>
        <begin position="224"/>
        <end position="243"/>
    </location>
</feature>
<organism evidence="8 9">
    <name type="scientific">Fasciolopsis buskii</name>
    <dbReference type="NCBI Taxonomy" id="27845"/>
    <lineage>
        <taxon>Eukaryota</taxon>
        <taxon>Metazoa</taxon>
        <taxon>Spiralia</taxon>
        <taxon>Lophotrochozoa</taxon>
        <taxon>Platyhelminthes</taxon>
        <taxon>Trematoda</taxon>
        <taxon>Digenea</taxon>
        <taxon>Plagiorchiida</taxon>
        <taxon>Echinostomata</taxon>
        <taxon>Echinostomatoidea</taxon>
        <taxon>Fasciolidae</taxon>
        <taxon>Fasciolopsis</taxon>
    </lineage>
</organism>
<evidence type="ECO:0000256" key="4">
    <source>
        <dbReference type="ARBA" id="ARBA00023136"/>
    </source>
</evidence>
<name>A0A8E0VI99_9TREM</name>
<dbReference type="GO" id="GO:0022857">
    <property type="term" value="F:transmembrane transporter activity"/>
    <property type="evidence" value="ECO:0007669"/>
    <property type="project" value="InterPro"/>
</dbReference>
<evidence type="ECO:0000256" key="5">
    <source>
        <dbReference type="SAM" id="MobiDB-lite"/>
    </source>
</evidence>
<feature type="transmembrane region" description="Helical" evidence="6">
    <location>
        <begin position="191"/>
        <end position="212"/>
    </location>
</feature>
<dbReference type="Gene3D" id="1.20.1250.20">
    <property type="entry name" value="MFS general substrate transporter like domains"/>
    <property type="match status" value="1"/>
</dbReference>
<comment type="caution">
    <text evidence="8">The sequence shown here is derived from an EMBL/GenBank/DDBJ whole genome shotgun (WGS) entry which is preliminary data.</text>
</comment>
<dbReference type="InterPro" id="IPR005828">
    <property type="entry name" value="MFS_sugar_transport-like"/>
</dbReference>
<keyword evidence="3 6" id="KW-1133">Transmembrane helix</keyword>
<evidence type="ECO:0000313" key="8">
    <source>
        <dbReference type="EMBL" id="KAA0187389.1"/>
    </source>
</evidence>
<feature type="transmembrane region" description="Helical" evidence="6">
    <location>
        <begin position="310"/>
        <end position="329"/>
    </location>
</feature>
<feature type="region of interest" description="Disordered" evidence="5">
    <location>
        <begin position="1"/>
        <end position="34"/>
    </location>
</feature>
<proteinExistence type="predicted"/>
<keyword evidence="2 6" id="KW-0812">Transmembrane</keyword>
<accession>A0A8E0VI99</accession>
<feature type="transmembrane region" description="Helical" evidence="6">
    <location>
        <begin position="281"/>
        <end position="304"/>
    </location>
</feature>
<dbReference type="PANTHER" id="PTHR24064">
    <property type="entry name" value="SOLUTE CARRIER FAMILY 22 MEMBER"/>
    <property type="match status" value="1"/>
</dbReference>
<dbReference type="OrthoDB" id="2261376at2759"/>
<dbReference type="InterPro" id="IPR036259">
    <property type="entry name" value="MFS_trans_sf"/>
</dbReference>
<dbReference type="AlphaFoldDB" id="A0A8E0VI99"/>
<protein>
    <submittedName>
        <fullName evidence="8">Solute carrier family 22 member 21</fullName>
    </submittedName>
</protein>
<keyword evidence="4 6" id="KW-0472">Membrane</keyword>
<dbReference type="PROSITE" id="PS50850">
    <property type="entry name" value="MFS"/>
    <property type="match status" value="1"/>
</dbReference>
<dbReference type="Proteomes" id="UP000728185">
    <property type="component" value="Unassembled WGS sequence"/>
</dbReference>
<evidence type="ECO:0000259" key="7">
    <source>
        <dbReference type="PROSITE" id="PS50850"/>
    </source>
</evidence>
<feature type="compositionally biased region" description="Basic and acidic residues" evidence="5">
    <location>
        <begin position="10"/>
        <end position="34"/>
    </location>
</feature>